<evidence type="ECO:0000256" key="2">
    <source>
        <dbReference type="ARBA" id="ARBA00023002"/>
    </source>
</evidence>
<name>A0A9X4KUX7_9BACL</name>
<dbReference type="Gene3D" id="3.40.50.720">
    <property type="entry name" value="NAD(P)-binding Rossmann-like Domain"/>
    <property type="match status" value="1"/>
</dbReference>
<comment type="similarity">
    <text evidence="1">Belongs to the short-chain dehydrogenases/reductases (SDR) family.</text>
</comment>
<keyword evidence="4" id="KW-1185">Reference proteome</keyword>
<dbReference type="InterPro" id="IPR036291">
    <property type="entry name" value="NAD(P)-bd_dom_sf"/>
</dbReference>
<organism evidence="3 4">
    <name type="scientific">Cohnella rhizosphaerae</name>
    <dbReference type="NCBI Taxonomy" id="1457232"/>
    <lineage>
        <taxon>Bacteria</taxon>
        <taxon>Bacillati</taxon>
        <taxon>Bacillota</taxon>
        <taxon>Bacilli</taxon>
        <taxon>Bacillales</taxon>
        <taxon>Paenibacillaceae</taxon>
        <taxon>Cohnella</taxon>
    </lineage>
</organism>
<dbReference type="Pfam" id="PF00106">
    <property type="entry name" value="adh_short"/>
    <property type="match status" value="1"/>
</dbReference>
<dbReference type="InterPro" id="IPR051911">
    <property type="entry name" value="SDR_oxidoreductase"/>
</dbReference>
<dbReference type="AlphaFoldDB" id="A0A9X4KUX7"/>
<dbReference type="RefSeq" id="WP_277533673.1">
    <property type="nucleotide sequence ID" value="NZ_JAPDIA010000007.1"/>
</dbReference>
<dbReference type="PRINTS" id="PR00081">
    <property type="entry name" value="GDHRDH"/>
</dbReference>
<dbReference type="SUPFAM" id="SSF51735">
    <property type="entry name" value="NAD(P)-binding Rossmann-fold domains"/>
    <property type="match status" value="1"/>
</dbReference>
<evidence type="ECO:0000313" key="4">
    <source>
        <dbReference type="Proteomes" id="UP001153404"/>
    </source>
</evidence>
<gene>
    <name evidence="3" type="ORF">OMP40_18810</name>
</gene>
<accession>A0A9X4KUX7</accession>
<comment type="caution">
    <text evidence="3">The sequence shown here is derived from an EMBL/GenBank/DDBJ whole genome shotgun (WGS) entry which is preliminary data.</text>
</comment>
<dbReference type="GO" id="GO:0016491">
    <property type="term" value="F:oxidoreductase activity"/>
    <property type="evidence" value="ECO:0007669"/>
    <property type="project" value="UniProtKB-KW"/>
</dbReference>
<dbReference type="Proteomes" id="UP001153404">
    <property type="component" value="Unassembled WGS sequence"/>
</dbReference>
<proteinExistence type="inferred from homology"/>
<dbReference type="PANTHER" id="PTHR43976:SF16">
    <property type="entry name" value="SHORT-CHAIN DEHYDROGENASE_REDUCTASE FAMILY PROTEIN"/>
    <property type="match status" value="1"/>
</dbReference>
<dbReference type="PANTHER" id="PTHR43976">
    <property type="entry name" value="SHORT CHAIN DEHYDROGENASE"/>
    <property type="match status" value="1"/>
</dbReference>
<dbReference type="EMBL" id="JAPDIA010000007">
    <property type="protein sequence ID" value="MDG0811188.1"/>
    <property type="molecule type" value="Genomic_DNA"/>
</dbReference>
<keyword evidence="2" id="KW-0560">Oxidoreductase</keyword>
<reference evidence="3" key="1">
    <citation type="submission" date="2022-10" db="EMBL/GenBank/DDBJ databases">
        <title>Comparative genomic analysis of Cohnella hashimotonis sp. nov., isolated from the International Space Station.</title>
        <authorList>
            <person name="Simpson A."/>
            <person name="Venkateswaran K."/>
        </authorList>
    </citation>
    <scope>NUCLEOTIDE SEQUENCE</scope>
    <source>
        <strain evidence="3">DSM 28161</strain>
    </source>
</reference>
<protein>
    <submittedName>
        <fullName evidence="3">SDR family NAD(P)-dependent oxidoreductase</fullName>
    </submittedName>
</protein>
<dbReference type="InterPro" id="IPR002347">
    <property type="entry name" value="SDR_fam"/>
</dbReference>
<sequence length="141" mass="15507">MRRQGSGKIINTSSAGGKVYTLLGAWYHAAKHALEGFSDCLRLEVKPFGIDVVIIEPGATASEWSEVVLQHVQKTSGNTAYRKIADAFVRTFEKLEKSSGVYPPDRIARLVAEAIRAKKAKNTICGRQRATRIIHAEGLVR</sequence>
<evidence type="ECO:0000313" key="3">
    <source>
        <dbReference type="EMBL" id="MDG0811188.1"/>
    </source>
</evidence>
<evidence type="ECO:0000256" key="1">
    <source>
        <dbReference type="ARBA" id="ARBA00006484"/>
    </source>
</evidence>